<protein>
    <recommendedName>
        <fullName evidence="3">Nudix hydrolase domain-containing protein</fullName>
    </recommendedName>
</protein>
<proteinExistence type="predicted"/>
<keyword evidence="2" id="KW-0378">Hydrolase</keyword>
<name>A0ABR2HHP7_9EUKA</name>
<dbReference type="PANTHER" id="PTHR11839:SF18">
    <property type="entry name" value="NUDIX HYDROLASE DOMAIN-CONTAINING PROTEIN"/>
    <property type="match status" value="1"/>
</dbReference>
<dbReference type="Pfam" id="PF00293">
    <property type="entry name" value="NUDIX"/>
    <property type="match status" value="1"/>
</dbReference>
<dbReference type="Proteomes" id="UP001470230">
    <property type="component" value="Unassembled WGS sequence"/>
</dbReference>
<dbReference type="CDD" id="cd03424">
    <property type="entry name" value="NUDIX_ADPRase_Nudt5_UGPPase_Nudt14"/>
    <property type="match status" value="1"/>
</dbReference>
<comment type="cofactor">
    <cofactor evidence="1">
        <name>Mg(2+)</name>
        <dbReference type="ChEBI" id="CHEBI:18420"/>
    </cofactor>
</comment>
<reference evidence="4 5" key="1">
    <citation type="submission" date="2024-04" db="EMBL/GenBank/DDBJ databases">
        <title>Tritrichomonas musculus Genome.</title>
        <authorList>
            <person name="Alves-Ferreira E."/>
            <person name="Grigg M."/>
            <person name="Lorenzi H."/>
            <person name="Galac M."/>
        </authorList>
    </citation>
    <scope>NUCLEOTIDE SEQUENCE [LARGE SCALE GENOMIC DNA]</scope>
    <source>
        <strain evidence="4 5">EAF2021</strain>
    </source>
</reference>
<dbReference type="EMBL" id="JAPFFF010000028">
    <property type="protein sequence ID" value="KAK8847036.1"/>
    <property type="molecule type" value="Genomic_DNA"/>
</dbReference>
<dbReference type="InterPro" id="IPR015797">
    <property type="entry name" value="NUDIX_hydrolase-like_dom_sf"/>
</dbReference>
<comment type="caution">
    <text evidence="4">The sequence shown here is derived from an EMBL/GenBank/DDBJ whole genome shotgun (WGS) entry which is preliminary data.</text>
</comment>
<evidence type="ECO:0000259" key="3">
    <source>
        <dbReference type="PROSITE" id="PS51462"/>
    </source>
</evidence>
<evidence type="ECO:0000313" key="5">
    <source>
        <dbReference type="Proteomes" id="UP001470230"/>
    </source>
</evidence>
<evidence type="ECO:0000256" key="1">
    <source>
        <dbReference type="ARBA" id="ARBA00001946"/>
    </source>
</evidence>
<dbReference type="PROSITE" id="PS51462">
    <property type="entry name" value="NUDIX"/>
    <property type="match status" value="1"/>
</dbReference>
<evidence type="ECO:0000313" key="4">
    <source>
        <dbReference type="EMBL" id="KAK8847036.1"/>
    </source>
</evidence>
<feature type="domain" description="Nudix hydrolase" evidence="3">
    <location>
        <begin position="87"/>
        <end position="238"/>
    </location>
</feature>
<dbReference type="Gene3D" id="3.90.79.10">
    <property type="entry name" value="Nucleoside Triphosphate Pyrophosphohydrolase"/>
    <property type="match status" value="1"/>
</dbReference>
<organism evidence="4 5">
    <name type="scientific">Tritrichomonas musculus</name>
    <dbReference type="NCBI Taxonomy" id="1915356"/>
    <lineage>
        <taxon>Eukaryota</taxon>
        <taxon>Metamonada</taxon>
        <taxon>Parabasalia</taxon>
        <taxon>Tritrichomonadida</taxon>
        <taxon>Tritrichomonadidae</taxon>
        <taxon>Tritrichomonas</taxon>
    </lineage>
</organism>
<gene>
    <name evidence="4" type="ORF">M9Y10_019611</name>
</gene>
<accession>A0ABR2HHP7</accession>
<dbReference type="SUPFAM" id="SSF55811">
    <property type="entry name" value="Nudix"/>
    <property type="match status" value="1"/>
</dbReference>
<evidence type="ECO:0000256" key="2">
    <source>
        <dbReference type="ARBA" id="ARBA00022801"/>
    </source>
</evidence>
<keyword evidence="5" id="KW-1185">Reference proteome</keyword>
<dbReference type="PANTHER" id="PTHR11839">
    <property type="entry name" value="UDP/ADP-SUGAR PYROPHOSPHATASE"/>
    <property type="match status" value="1"/>
</dbReference>
<dbReference type="InterPro" id="IPR000086">
    <property type="entry name" value="NUDIX_hydrolase_dom"/>
</dbReference>
<sequence length="250" mass="28609">MSLKSFSFPIQIPEGAPIDAIEKSPLLSDWVKRLDQRVRISELKILSVDLFGKRVGFIEIEVTYQMLMQNSLGLINFSEKKTERLILSGKSCMIVPILYATDTKECFAVLVHQPRIGSGKIMYEFPAGMIEDSSDYKINALRELEEEVGIKCSPEDMISLSEKFNSKSPAYYLNYARFDQHARFYLVISKMKKSDILNFEGKKRGAEADEQISLHVIPFEDTWLYGNEPATLAAYFMIEELIESKEISFD</sequence>